<dbReference type="PROSITE" id="PS50994">
    <property type="entry name" value="INTEGRASE"/>
    <property type="match status" value="1"/>
</dbReference>
<evidence type="ECO:0000313" key="8">
    <source>
        <dbReference type="EMBL" id="MFC4534600.1"/>
    </source>
</evidence>
<feature type="region of interest" description="Disordered" evidence="6">
    <location>
        <begin position="163"/>
        <end position="189"/>
    </location>
</feature>
<dbReference type="PANTHER" id="PTHR10948">
    <property type="entry name" value="TRANSPOSASE"/>
    <property type="match status" value="1"/>
</dbReference>
<keyword evidence="9" id="KW-1185">Reference proteome</keyword>
<comment type="function">
    <text evidence="1">Required for the transposition of the insertion element.</text>
</comment>
<dbReference type="Proteomes" id="UP001596004">
    <property type="component" value="Unassembled WGS sequence"/>
</dbReference>
<accession>A0ABV9CQ47</accession>
<dbReference type="InterPro" id="IPR053392">
    <property type="entry name" value="Transposase_IS30-like"/>
</dbReference>
<evidence type="ECO:0000256" key="4">
    <source>
        <dbReference type="ARBA" id="ARBA00023125"/>
    </source>
</evidence>
<gene>
    <name evidence="8" type="ORF">ACFO60_27905</name>
</gene>
<reference evidence="9" key="1">
    <citation type="journal article" date="2019" name="Int. J. Syst. Evol. Microbiol.">
        <title>The Global Catalogue of Microorganisms (GCM) 10K type strain sequencing project: providing services to taxonomists for standard genome sequencing and annotation.</title>
        <authorList>
            <consortium name="The Broad Institute Genomics Platform"/>
            <consortium name="The Broad Institute Genome Sequencing Center for Infectious Disease"/>
            <person name="Wu L."/>
            <person name="Ma J."/>
        </authorList>
    </citation>
    <scope>NUCLEOTIDE SEQUENCE [LARGE SCALE GENOMIC DNA]</scope>
    <source>
        <strain evidence="9">CGMCC 4.7132</strain>
    </source>
</reference>
<evidence type="ECO:0000313" key="9">
    <source>
        <dbReference type="Proteomes" id="UP001596004"/>
    </source>
</evidence>
<evidence type="ECO:0000256" key="3">
    <source>
        <dbReference type="ARBA" id="ARBA00022578"/>
    </source>
</evidence>
<keyword evidence="3" id="KW-0815">Transposition</keyword>
<protein>
    <submittedName>
        <fullName evidence="8">IS30 family transposase</fullName>
    </submittedName>
</protein>
<dbReference type="NCBIfam" id="NF033563">
    <property type="entry name" value="transpos_IS30"/>
    <property type="match status" value="1"/>
</dbReference>
<keyword evidence="4" id="KW-0238">DNA-binding</keyword>
<dbReference type="Pfam" id="PF13936">
    <property type="entry name" value="HTH_38"/>
    <property type="match status" value="1"/>
</dbReference>
<dbReference type="InterPro" id="IPR012337">
    <property type="entry name" value="RNaseH-like_sf"/>
</dbReference>
<organism evidence="8 9">
    <name type="scientific">Sphaerisporangium dianthi</name>
    <dbReference type="NCBI Taxonomy" id="1436120"/>
    <lineage>
        <taxon>Bacteria</taxon>
        <taxon>Bacillati</taxon>
        <taxon>Actinomycetota</taxon>
        <taxon>Actinomycetes</taxon>
        <taxon>Streptosporangiales</taxon>
        <taxon>Streptosporangiaceae</taxon>
        <taxon>Sphaerisporangium</taxon>
    </lineage>
</organism>
<dbReference type="EMBL" id="JBHSFP010000024">
    <property type="protein sequence ID" value="MFC4534600.1"/>
    <property type="molecule type" value="Genomic_DNA"/>
</dbReference>
<name>A0ABV9CQ47_9ACTN</name>
<proteinExistence type="inferred from homology"/>
<dbReference type="PROSITE" id="PS01043">
    <property type="entry name" value="TRANSPOSASE_IS30"/>
    <property type="match status" value="1"/>
</dbReference>
<dbReference type="Gene3D" id="3.30.420.10">
    <property type="entry name" value="Ribonuclease H-like superfamily/Ribonuclease H"/>
    <property type="match status" value="1"/>
</dbReference>
<dbReference type="InterPro" id="IPR001598">
    <property type="entry name" value="Transposase_IS30_CS"/>
</dbReference>
<evidence type="ECO:0000256" key="6">
    <source>
        <dbReference type="SAM" id="MobiDB-lite"/>
    </source>
</evidence>
<dbReference type="InterPro" id="IPR036397">
    <property type="entry name" value="RNaseH_sf"/>
</dbReference>
<keyword evidence="5" id="KW-0233">DNA recombination</keyword>
<comment type="caution">
    <text evidence="8">The sequence shown here is derived from an EMBL/GenBank/DDBJ whole genome shotgun (WGS) entry which is preliminary data.</text>
</comment>
<evidence type="ECO:0000256" key="2">
    <source>
        <dbReference type="ARBA" id="ARBA00006363"/>
    </source>
</evidence>
<dbReference type="SUPFAM" id="SSF53098">
    <property type="entry name" value="Ribonuclease H-like"/>
    <property type="match status" value="1"/>
</dbReference>
<dbReference type="InterPro" id="IPR051917">
    <property type="entry name" value="Transposase-Integrase"/>
</dbReference>
<sequence>MTTRTGRPAMRSPGRPPIHRDVERAFWRKIAEGLTSEDAALACGVSGPVGSRWFREGGGMPLIELSPPSGRYLSFTEREEIALLKAQHRGVREIARCLGRSPSTISRELRRNAATRGGRLDYRASIAQWKAELMARRPKTPKLVANAQLREYVQARLAGRLQGPAGRPVAGPRTSAWKGRNKPRRQDRRWALSWSPEQISNRLKVDFPDDESMRISHEAIYQALFIQGRGALKRELVACLRTGRALRVPRARSRRKAGGHVTPDVVISQRPAEAEDRAVPGHWEGDLIIGTNRSAIGTLVERTTRFTVLLHLPPMEGYGVAERLKNGPALAGRGAEAVRDAIAKTITTLPGQLRRSLTWDRGKELAQHVQLRIDTGVQVYFADPHSPWQRGTNENTNGLLRQYFPKGTDLSRWDAEQLAAVALTLNTRPRKTLGWKTPAEALDDHLNSLLNSSVATTP</sequence>
<evidence type="ECO:0000256" key="5">
    <source>
        <dbReference type="ARBA" id="ARBA00023172"/>
    </source>
</evidence>
<dbReference type="InterPro" id="IPR001584">
    <property type="entry name" value="Integrase_cat-core"/>
</dbReference>
<feature type="domain" description="Integrase catalytic" evidence="7">
    <location>
        <begin position="267"/>
        <end position="446"/>
    </location>
</feature>
<dbReference type="InterPro" id="IPR025246">
    <property type="entry name" value="IS30-like_HTH"/>
</dbReference>
<dbReference type="PANTHER" id="PTHR10948:SF23">
    <property type="entry name" value="TRANSPOSASE INSI FOR INSERTION SEQUENCE ELEMENT IS30A-RELATED"/>
    <property type="match status" value="1"/>
</dbReference>
<comment type="similarity">
    <text evidence="2">Belongs to the transposase IS30 family.</text>
</comment>
<evidence type="ECO:0000259" key="7">
    <source>
        <dbReference type="PROSITE" id="PS50994"/>
    </source>
</evidence>
<dbReference type="RefSeq" id="WP_380845564.1">
    <property type="nucleotide sequence ID" value="NZ_JBHSFP010000024.1"/>
</dbReference>
<dbReference type="Gene3D" id="1.10.10.60">
    <property type="entry name" value="Homeodomain-like"/>
    <property type="match status" value="1"/>
</dbReference>
<evidence type="ECO:0000256" key="1">
    <source>
        <dbReference type="ARBA" id="ARBA00002190"/>
    </source>
</evidence>